<evidence type="ECO:0000313" key="3">
    <source>
        <dbReference type="Proteomes" id="UP000291343"/>
    </source>
</evidence>
<dbReference type="EMBL" id="QKKF02037264">
    <property type="protein sequence ID" value="RZF32324.1"/>
    <property type="molecule type" value="Genomic_DNA"/>
</dbReference>
<organism evidence="2 3">
    <name type="scientific">Laodelphax striatellus</name>
    <name type="common">Small brown planthopper</name>
    <name type="synonym">Delphax striatella</name>
    <dbReference type="NCBI Taxonomy" id="195883"/>
    <lineage>
        <taxon>Eukaryota</taxon>
        <taxon>Metazoa</taxon>
        <taxon>Ecdysozoa</taxon>
        <taxon>Arthropoda</taxon>
        <taxon>Hexapoda</taxon>
        <taxon>Insecta</taxon>
        <taxon>Pterygota</taxon>
        <taxon>Neoptera</taxon>
        <taxon>Paraneoptera</taxon>
        <taxon>Hemiptera</taxon>
        <taxon>Auchenorrhyncha</taxon>
        <taxon>Fulgoroidea</taxon>
        <taxon>Delphacidae</taxon>
        <taxon>Criomorphinae</taxon>
        <taxon>Laodelphax</taxon>
    </lineage>
</organism>
<name>A0A482WFP6_LAOST</name>
<dbReference type="OrthoDB" id="10262032at2759"/>
<feature type="region of interest" description="Disordered" evidence="1">
    <location>
        <begin position="220"/>
        <end position="243"/>
    </location>
</feature>
<keyword evidence="3" id="KW-1185">Reference proteome</keyword>
<sequence length="243" mass="28131">MENRGYPSVFKGGGLYHNHKVEYSSETHSLIKRLLDESKLSILQRKTLQNSLKNGDPLPGPGLPGSRESCKKICQKQILIRPLTSKRRTQEAILESGAYEPDRYFSTKLPKDNEKEKLRLQNLMAYGREESVETKEVKTRLRMTNSAPSKRGANEKDDFFDHLLQEVEEREEFLEDMEKLGEAKKYKEMIENEIASKLRNMEKIDKKRFEKETGAVSKYRNKFHCRGPPKSLPLTALDLPNTK</sequence>
<dbReference type="STRING" id="195883.A0A482WFP6"/>
<evidence type="ECO:0000313" key="2">
    <source>
        <dbReference type="EMBL" id="RZF32324.1"/>
    </source>
</evidence>
<dbReference type="InParanoid" id="A0A482WFP6"/>
<dbReference type="PANTHER" id="PTHR28348">
    <property type="entry name" value="UPF0193 PROTEIN EVG1"/>
    <property type="match status" value="1"/>
</dbReference>
<dbReference type="InterPro" id="IPR007914">
    <property type="entry name" value="UPF0193"/>
</dbReference>
<dbReference type="AlphaFoldDB" id="A0A482WFP6"/>
<dbReference type="Proteomes" id="UP000291343">
    <property type="component" value="Unassembled WGS sequence"/>
</dbReference>
<dbReference type="SMR" id="A0A482WFP6"/>
<proteinExistence type="predicted"/>
<evidence type="ECO:0000256" key="1">
    <source>
        <dbReference type="SAM" id="MobiDB-lite"/>
    </source>
</evidence>
<protein>
    <submittedName>
        <fullName evidence="2">Uncharacterized protein</fullName>
    </submittedName>
</protein>
<comment type="caution">
    <text evidence="2">The sequence shown here is derived from an EMBL/GenBank/DDBJ whole genome shotgun (WGS) entry which is preliminary data.</text>
</comment>
<dbReference type="PANTHER" id="PTHR28348:SF1">
    <property type="entry name" value="UPF0193 PROTEIN EVG1"/>
    <property type="match status" value="1"/>
</dbReference>
<gene>
    <name evidence="2" type="ORF">LSTR_LSTR001788</name>
</gene>
<accession>A0A482WFP6</accession>
<dbReference type="Pfam" id="PF05250">
    <property type="entry name" value="UPF0193"/>
    <property type="match status" value="1"/>
</dbReference>
<reference evidence="2 3" key="1">
    <citation type="journal article" date="2017" name="Gigascience">
        <title>Genome sequence of the small brown planthopper, Laodelphax striatellus.</title>
        <authorList>
            <person name="Zhu J."/>
            <person name="Jiang F."/>
            <person name="Wang X."/>
            <person name="Yang P."/>
            <person name="Bao Y."/>
            <person name="Zhao W."/>
            <person name="Wang W."/>
            <person name="Lu H."/>
            <person name="Wang Q."/>
            <person name="Cui N."/>
            <person name="Li J."/>
            <person name="Chen X."/>
            <person name="Luo L."/>
            <person name="Yu J."/>
            <person name="Kang L."/>
            <person name="Cui F."/>
        </authorList>
    </citation>
    <scope>NUCLEOTIDE SEQUENCE [LARGE SCALE GENOMIC DNA]</scope>
    <source>
        <strain evidence="2">Lst14</strain>
    </source>
</reference>
<dbReference type="FunCoup" id="A0A482WFP6">
    <property type="interactions" value="2"/>
</dbReference>